<name>A0A4Q1CD00_9BACT</name>
<dbReference type="EMBL" id="SDHX01000001">
    <property type="protein sequence ID" value="RXK56841.1"/>
    <property type="molecule type" value="Genomic_DNA"/>
</dbReference>
<keyword evidence="2" id="KW-1185">Reference proteome</keyword>
<evidence type="ECO:0000313" key="1">
    <source>
        <dbReference type="EMBL" id="RXK56841.1"/>
    </source>
</evidence>
<comment type="caution">
    <text evidence="1">The sequence shown here is derived from an EMBL/GenBank/DDBJ whole genome shotgun (WGS) entry which is preliminary data.</text>
</comment>
<accession>A0A4Q1CD00</accession>
<dbReference type="AlphaFoldDB" id="A0A4Q1CD00"/>
<dbReference type="OrthoDB" id="129867at2"/>
<sequence>MRTTLNLDSALMEEAGEYAGLKEKTALLHEGLRALIQREAAARLAALGGKETKAAAAPRRKTRPRR</sequence>
<dbReference type="Proteomes" id="UP000290218">
    <property type="component" value="Unassembled WGS sequence"/>
</dbReference>
<proteinExistence type="predicted"/>
<protein>
    <submittedName>
        <fullName evidence="1">Type II toxin-antitoxin system VapB family antitoxin</fullName>
    </submittedName>
</protein>
<evidence type="ECO:0000313" key="2">
    <source>
        <dbReference type="Proteomes" id="UP000290218"/>
    </source>
</evidence>
<organism evidence="1 2">
    <name type="scientific">Oleiharenicola lentus</name>
    <dbReference type="NCBI Taxonomy" id="2508720"/>
    <lineage>
        <taxon>Bacteria</taxon>
        <taxon>Pseudomonadati</taxon>
        <taxon>Verrucomicrobiota</taxon>
        <taxon>Opitutia</taxon>
        <taxon>Opitutales</taxon>
        <taxon>Opitutaceae</taxon>
        <taxon>Oleiharenicola</taxon>
    </lineage>
</organism>
<gene>
    <name evidence="1" type="ORF">ESB00_13530</name>
</gene>
<dbReference type="InterPro" id="IPR019239">
    <property type="entry name" value="VapB_antitoxin"/>
</dbReference>
<dbReference type="RefSeq" id="WP_129048206.1">
    <property type="nucleotide sequence ID" value="NZ_SDHX01000001.1"/>
</dbReference>
<dbReference type="Pfam" id="PF09957">
    <property type="entry name" value="VapB_antitoxin"/>
    <property type="match status" value="1"/>
</dbReference>
<reference evidence="1 2" key="1">
    <citation type="submission" date="2019-01" db="EMBL/GenBank/DDBJ databases">
        <title>Lacunisphaera sp. strain TWA-58.</title>
        <authorList>
            <person name="Chen W.-M."/>
        </authorList>
    </citation>
    <scope>NUCLEOTIDE SEQUENCE [LARGE SCALE GENOMIC DNA]</scope>
    <source>
        <strain evidence="1 2">TWA-58</strain>
    </source>
</reference>